<reference evidence="1" key="2">
    <citation type="journal article" date="2015" name="Fish Shellfish Immunol.">
        <title>Early steps in the European eel (Anguilla anguilla)-Vibrio vulnificus interaction in the gills: Role of the RtxA13 toxin.</title>
        <authorList>
            <person name="Callol A."/>
            <person name="Pajuelo D."/>
            <person name="Ebbesson L."/>
            <person name="Teles M."/>
            <person name="MacKenzie S."/>
            <person name="Amaro C."/>
        </authorList>
    </citation>
    <scope>NUCLEOTIDE SEQUENCE</scope>
</reference>
<sequence length="85" mass="9786">MYTGKLTHVTHFEPKDLVAFLSLYNIAICNRKPYIIIKYSSTNIMNICYTPEQKQSSPAGFDIGSQRFTHVYMFTQLYGKPVVIC</sequence>
<accession>A0A0E9R2G3</accession>
<dbReference type="EMBL" id="GBXM01086044">
    <property type="protein sequence ID" value="JAH22533.1"/>
    <property type="molecule type" value="Transcribed_RNA"/>
</dbReference>
<protein>
    <submittedName>
        <fullName evidence="1">Uncharacterized protein</fullName>
    </submittedName>
</protein>
<proteinExistence type="predicted"/>
<evidence type="ECO:0000313" key="1">
    <source>
        <dbReference type="EMBL" id="JAH22533.1"/>
    </source>
</evidence>
<name>A0A0E9R2G3_ANGAN</name>
<dbReference type="AlphaFoldDB" id="A0A0E9R2G3"/>
<organism evidence="1">
    <name type="scientific">Anguilla anguilla</name>
    <name type="common">European freshwater eel</name>
    <name type="synonym">Muraena anguilla</name>
    <dbReference type="NCBI Taxonomy" id="7936"/>
    <lineage>
        <taxon>Eukaryota</taxon>
        <taxon>Metazoa</taxon>
        <taxon>Chordata</taxon>
        <taxon>Craniata</taxon>
        <taxon>Vertebrata</taxon>
        <taxon>Euteleostomi</taxon>
        <taxon>Actinopterygii</taxon>
        <taxon>Neopterygii</taxon>
        <taxon>Teleostei</taxon>
        <taxon>Anguilliformes</taxon>
        <taxon>Anguillidae</taxon>
        <taxon>Anguilla</taxon>
    </lineage>
</organism>
<reference evidence="1" key="1">
    <citation type="submission" date="2014-11" db="EMBL/GenBank/DDBJ databases">
        <authorList>
            <person name="Amaro Gonzalez C."/>
        </authorList>
    </citation>
    <scope>NUCLEOTIDE SEQUENCE</scope>
</reference>